<sequence>MAQAGLKGLAYAIGEQEEIGNIPGIQETPLGDPQFRRIHGVHHYLKSDESLFELALRSAGQTLADKRVKKERIVKVIFATVSHYSEDLAVEKDFGGKLMHHLGLQDCLFFGMFAQNCATVAGAARAAMSLLDERTGGDILVISADKISESRGIGRIGPFYARSDAAVSFVISRDGYDYEIQPFTEYYDASLWDCTQANDRPRMLKSFKLNTKKVIDACLATNELHRSQISHVLCNNHDTLIWRHMSEYWDIPYERFYTSNIQRISHCPAGDVFINLKDMDEENMVGSGTNLLAFFSGPHVWTASVLRKV</sequence>
<dbReference type="SUPFAM" id="SSF53901">
    <property type="entry name" value="Thiolase-like"/>
    <property type="match status" value="1"/>
</dbReference>
<proteinExistence type="predicted"/>
<name>A0A2V2YXZ6_9BACL</name>
<organism evidence="1 2">
    <name type="scientific">Paenibacillus cellulosilyticus</name>
    <dbReference type="NCBI Taxonomy" id="375489"/>
    <lineage>
        <taxon>Bacteria</taxon>
        <taxon>Bacillati</taxon>
        <taxon>Bacillota</taxon>
        <taxon>Bacilli</taxon>
        <taxon>Bacillales</taxon>
        <taxon>Paenibacillaceae</taxon>
        <taxon>Paenibacillus</taxon>
    </lineage>
</organism>
<dbReference type="AlphaFoldDB" id="A0A2V2YXZ6"/>
<gene>
    <name evidence="1" type="ORF">DFQ01_10332</name>
</gene>
<evidence type="ECO:0000313" key="1">
    <source>
        <dbReference type="EMBL" id="PWW06131.1"/>
    </source>
</evidence>
<reference evidence="1 2" key="1">
    <citation type="submission" date="2018-05" db="EMBL/GenBank/DDBJ databases">
        <title>Genomic Encyclopedia of Type Strains, Phase III (KMG-III): the genomes of soil and plant-associated and newly described type strains.</title>
        <authorList>
            <person name="Whitman W."/>
        </authorList>
    </citation>
    <scope>NUCLEOTIDE SEQUENCE [LARGE SCALE GENOMIC DNA]</scope>
    <source>
        <strain evidence="1 2">CECT 5696</strain>
    </source>
</reference>
<dbReference type="RefSeq" id="WP_110042841.1">
    <property type="nucleotide sequence ID" value="NZ_CP054609.1"/>
</dbReference>
<dbReference type="OrthoDB" id="2636646at2"/>
<dbReference type="EMBL" id="QGTQ01000003">
    <property type="protein sequence ID" value="PWW06131.1"/>
    <property type="molecule type" value="Genomic_DNA"/>
</dbReference>
<evidence type="ECO:0000313" key="2">
    <source>
        <dbReference type="Proteomes" id="UP000246635"/>
    </source>
</evidence>
<accession>A0A2V2YXZ6</accession>
<keyword evidence="2" id="KW-1185">Reference proteome</keyword>
<dbReference type="InterPro" id="IPR016039">
    <property type="entry name" value="Thiolase-like"/>
</dbReference>
<dbReference type="Gene3D" id="3.40.47.10">
    <property type="match status" value="2"/>
</dbReference>
<dbReference type="Proteomes" id="UP000246635">
    <property type="component" value="Unassembled WGS sequence"/>
</dbReference>
<comment type="caution">
    <text evidence="1">The sequence shown here is derived from an EMBL/GenBank/DDBJ whole genome shotgun (WGS) entry which is preliminary data.</text>
</comment>
<protein>
    <submittedName>
        <fullName evidence="1">3-oxoacyl-[acyl-carrier-protein] synthase III</fullName>
    </submittedName>
</protein>
<dbReference type="GO" id="GO:0016746">
    <property type="term" value="F:acyltransferase activity"/>
    <property type="evidence" value="ECO:0007669"/>
    <property type="project" value="InterPro"/>
</dbReference>